<reference evidence="2 3" key="1">
    <citation type="journal article" date="2019" name="ISME J.">
        <title>Genome analyses of uncultured TG2/ZB3 bacteria in 'Margulisbacteria' specifically attached to ectosymbiotic spirochetes of protists in the termite gut.</title>
        <authorList>
            <person name="Utami Y.D."/>
            <person name="Kuwahara H."/>
            <person name="Igai K."/>
            <person name="Murakami T."/>
            <person name="Sugaya K."/>
            <person name="Morikawa T."/>
            <person name="Nagura Y."/>
            <person name="Yuki M."/>
            <person name="Deevong P."/>
            <person name="Inoue T."/>
            <person name="Kihara K."/>
            <person name="Lo N."/>
            <person name="Yamada A."/>
            <person name="Ohkuma M."/>
            <person name="Hongoh Y."/>
        </authorList>
    </citation>
    <scope>NUCLEOTIDE SEQUENCE [LARGE SCALE GENOMIC DNA]</scope>
    <source>
        <strain evidence="2">NkOx7-01</strain>
    </source>
</reference>
<gene>
    <name evidence="2" type="primary">hnh</name>
    <name evidence="2" type="ORF">NO1_0340</name>
</gene>
<dbReference type="AlphaFoldDB" id="A0A388T9W4"/>
<keyword evidence="2" id="KW-0378">Hydrolase</keyword>
<dbReference type="InterPro" id="IPR003615">
    <property type="entry name" value="HNH_nuc"/>
</dbReference>
<proteinExistence type="predicted"/>
<keyword evidence="3" id="KW-1185">Reference proteome</keyword>
<comment type="caution">
    <text evidence="2">The sequence shown here is derived from an EMBL/GenBank/DDBJ whole genome shotgun (WGS) entry which is preliminary data.</text>
</comment>
<evidence type="ECO:0000313" key="2">
    <source>
        <dbReference type="EMBL" id="GBR72883.1"/>
    </source>
</evidence>
<dbReference type="GO" id="GO:0008270">
    <property type="term" value="F:zinc ion binding"/>
    <property type="evidence" value="ECO:0007669"/>
    <property type="project" value="InterPro"/>
</dbReference>
<keyword evidence="2" id="KW-0540">Nuclease</keyword>
<protein>
    <submittedName>
        <fullName evidence="2">Endonuclease HNH</fullName>
    </submittedName>
</protein>
<dbReference type="GO" id="GO:0003676">
    <property type="term" value="F:nucleic acid binding"/>
    <property type="evidence" value="ECO:0007669"/>
    <property type="project" value="InterPro"/>
</dbReference>
<evidence type="ECO:0000313" key="3">
    <source>
        <dbReference type="Proteomes" id="UP000269352"/>
    </source>
</evidence>
<evidence type="ECO:0000259" key="1">
    <source>
        <dbReference type="Pfam" id="PF01844"/>
    </source>
</evidence>
<dbReference type="CDD" id="cd00085">
    <property type="entry name" value="HNHc"/>
    <property type="match status" value="1"/>
</dbReference>
<dbReference type="GO" id="GO:0004519">
    <property type="term" value="F:endonuclease activity"/>
    <property type="evidence" value="ECO:0007669"/>
    <property type="project" value="UniProtKB-KW"/>
</dbReference>
<sequence length="75" mass="8249">MSKKRTYIDIKAQREGRILAGNKCEICGQGNCAGHHYIPRGLGGLSHPNNIVSVCQPCHKAIHKGKIEIENLDNL</sequence>
<accession>A0A388T9W4</accession>
<name>A0A388T9W4_TERA1</name>
<dbReference type="InterPro" id="IPR002711">
    <property type="entry name" value="HNH"/>
</dbReference>
<feature type="domain" description="HNH" evidence="1">
    <location>
        <begin position="24"/>
        <end position="64"/>
    </location>
</feature>
<dbReference type="Pfam" id="PF01844">
    <property type="entry name" value="HNH"/>
    <property type="match status" value="1"/>
</dbReference>
<organism evidence="2 3">
    <name type="scientific">Termititenax aidoneus</name>
    <dbReference type="NCBI Taxonomy" id="2218524"/>
    <lineage>
        <taxon>Bacteria</taxon>
        <taxon>Bacillati</taxon>
        <taxon>Candidatus Margulisiibacteriota</taxon>
        <taxon>Candidatus Termititenacia</taxon>
        <taxon>Candidatus Termititenacales</taxon>
        <taxon>Candidatus Termititenacaceae</taxon>
        <taxon>Candidatus Termititenax</taxon>
    </lineage>
</organism>
<dbReference type="Gene3D" id="1.10.30.50">
    <property type="match status" value="1"/>
</dbReference>
<dbReference type="EMBL" id="BGZN01000003">
    <property type="protein sequence ID" value="GBR72883.1"/>
    <property type="molecule type" value="Genomic_DNA"/>
</dbReference>
<keyword evidence="2" id="KW-0255">Endonuclease</keyword>
<dbReference type="Proteomes" id="UP000269352">
    <property type="component" value="Unassembled WGS sequence"/>
</dbReference>